<dbReference type="SUPFAM" id="SSF141452">
    <property type="entry name" value="Hcp1-like"/>
    <property type="match status" value="1"/>
</dbReference>
<dbReference type="InterPro" id="IPR052947">
    <property type="entry name" value="T6SS_Hcp1_domain"/>
</dbReference>
<gene>
    <name evidence="1" type="primary">hcpA</name>
    <name evidence="1" type="ORF">NSPZN2_40795</name>
</gene>
<sequence>MPIPAYLEIEGEKQGKIEGSCDQKGREGTILVQAFDHKVHIPSDPQTGLASGKRVHGAATIVKEVDKASPLLYQALCTGEHLKTITIKWYRIAKDGTEEHYFTTKFEDGIVIEMHPSMQNCLDKAFGHLGHMEEVSFRYRKAIWRHEVDKKEAQDDWKVPK</sequence>
<evidence type="ECO:0000313" key="2">
    <source>
        <dbReference type="Proteomes" id="UP000675880"/>
    </source>
</evidence>
<name>A0ABM8S0E5_9BACT</name>
<dbReference type="PANTHER" id="PTHR34319">
    <property type="entry name" value="MAJOR EXPORTED PROTEIN"/>
    <property type="match status" value="1"/>
</dbReference>
<keyword evidence="2" id="KW-1185">Reference proteome</keyword>
<comment type="caution">
    <text evidence="1">The sequence shown here is derived from an EMBL/GenBank/DDBJ whole genome shotgun (WGS) entry which is preliminary data.</text>
</comment>
<organism evidence="1 2">
    <name type="scientific">Nitrospira defluvii</name>
    <dbReference type="NCBI Taxonomy" id="330214"/>
    <lineage>
        <taxon>Bacteria</taxon>
        <taxon>Pseudomonadati</taxon>
        <taxon>Nitrospirota</taxon>
        <taxon>Nitrospiria</taxon>
        <taxon>Nitrospirales</taxon>
        <taxon>Nitrospiraceae</taxon>
        <taxon>Nitrospira</taxon>
    </lineage>
</organism>
<dbReference type="PANTHER" id="PTHR34319:SF6">
    <property type="entry name" value="MAJOR EXPORTED PROTEIN"/>
    <property type="match status" value="1"/>
</dbReference>
<dbReference type="Gene3D" id="2.30.110.20">
    <property type="entry name" value="Hcp1-like"/>
    <property type="match status" value="1"/>
</dbReference>
<accession>A0ABM8S0E5</accession>
<evidence type="ECO:0000313" key="1">
    <source>
        <dbReference type="EMBL" id="CAE6781884.1"/>
    </source>
</evidence>
<dbReference type="EMBL" id="CAJNBJ010000017">
    <property type="protein sequence ID" value="CAE6781884.1"/>
    <property type="molecule type" value="Genomic_DNA"/>
</dbReference>
<reference evidence="1 2" key="1">
    <citation type="submission" date="2021-02" db="EMBL/GenBank/DDBJ databases">
        <authorList>
            <person name="Han P."/>
        </authorList>
    </citation>
    <scope>NUCLEOTIDE SEQUENCE [LARGE SCALE GENOMIC DNA]</scope>
    <source>
        <strain evidence="1">Candidatus Nitrospira sp. ZN2</strain>
    </source>
</reference>
<dbReference type="RefSeq" id="WP_213043568.1">
    <property type="nucleotide sequence ID" value="NZ_CAJNBJ010000017.1"/>
</dbReference>
<protein>
    <submittedName>
        <fullName evidence="1">Major exported protein</fullName>
    </submittedName>
</protein>
<dbReference type="InterPro" id="IPR008514">
    <property type="entry name" value="T6SS_Hcp"/>
</dbReference>
<dbReference type="Proteomes" id="UP000675880">
    <property type="component" value="Unassembled WGS sequence"/>
</dbReference>
<dbReference type="Pfam" id="PF05638">
    <property type="entry name" value="T6SS_HCP"/>
    <property type="match status" value="1"/>
</dbReference>
<dbReference type="NCBIfam" id="TIGR03344">
    <property type="entry name" value="VI_effect_Hcp1"/>
    <property type="match status" value="1"/>
</dbReference>
<proteinExistence type="predicted"/>
<dbReference type="InterPro" id="IPR036624">
    <property type="entry name" value="Hcp1-lik_sf"/>
</dbReference>